<evidence type="ECO:0000256" key="2">
    <source>
        <dbReference type="ARBA" id="ARBA00022692"/>
    </source>
</evidence>
<dbReference type="Pfam" id="PF01699">
    <property type="entry name" value="Na_Ca_ex"/>
    <property type="match status" value="2"/>
</dbReference>
<dbReference type="Proteomes" id="UP000029558">
    <property type="component" value="Chromosome"/>
</dbReference>
<sequence>MKPIQFIREEYKFLIGLLFVLIFFSPQFSQQLVPHSINFAAIGFIVVFIIMIACAFNVVKHADWLAHRFGEPYGTIILTISVISIEVALISAVMLAGGKNPTLARDTMFAVIIISLNGLVGLSLLLGGIRHHSQRYNLNGANAFLSVLVPLSIICLVSPNYTKAASYGVLSHGQAGFIVIMSLVLYGVFLSIQTVRHKDFFEHPDPTDEQITAAQKDGSLPRKVYFHITMLFMALIVMVLLSKKLAMYIDFTISALHAPKALSGFIVAILVLTPEGMSAIKSAANNQMQRCVNLCLGSALASISLTIPAVLVISFLTHQTITLGLSSLDVLLLILTLAVSMITFISHRTHILQGVVHLALFFTYIVFIFDLAK</sequence>
<dbReference type="GO" id="GO:0015386">
    <property type="term" value="F:potassium:proton antiporter activity"/>
    <property type="evidence" value="ECO:0007669"/>
    <property type="project" value="TreeGrafter"/>
</dbReference>
<dbReference type="RefSeq" id="WP_036771628.1">
    <property type="nucleotide sequence ID" value="NZ_CP012508.1"/>
</dbReference>
<dbReference type="AlphaFoldDB" id="A0A1L6TBU8"/>
<accession>A0A1L6TBU8</accession>
<evidence type="ECO:0000313" key="5">
    <source>
        <dbReference type="EMBL" id="ALB22725.1"/>
    </source>
</evidence>
<dbReference type="InterPro" id="IPR052946">
    <property type="entry name" value="Alkaline_pH_Ca-Antiporter"/>
</dbReference>
<evidence type="ECO:0000256" key="4">
    <source>
        <dbReference type="ARBA" id="ARBA00023136"/>
    </source>
</evidence>
<reference evidence="5 6" key="1">
    <citation type="journal article" date="2014" name="Genome Announc.">
        <title>Comparative Genome Analysis of Two Isolates of the Fish Pathogen Piscirickettsia salmonis from Different Hosts Reveals Major Differences in Virulence-Associated Secretion Systems.</title>
        <authorList>
            <person name="Bohle H."/>
            <person name="Henriquez P."/>
            <person name="Grothusen H."/>
            <person name="Navas E."/>
            <person name="Sandoval A."/>
            <person name="Bustamante F."/>
            <person name="Bustos P."/>
            <person name="Mancilla M."/>
        </authorList>
    </citation>
    <scope>NUCLEOTIDE SEQUENCE [LARGE SCALE GENOMIC DNA]</scope>
    <source>
        <strain evidence="6">B1-32597</strain>
    </source>
</reference>
<keyword evidence="3" id="KW-1133">Transmembrane helix</keyword>
<evidence type="ECO:0000256" key="3">
    <source>
        <dbReference type="ARBA" id="ARBA00022989"/>
    </source>
</evidence>
<evidence type="ECO:0000313" key="6">
    <source>
        <dbReference type="Proteomes" id="UP000029558"/>
    </source>
</evidence>
<dbReference type="GO" id="GO:0015385">
    <property type="term" value="F:sodium:proton antiporter activity"/>
    <property type="evidence" value="ECO:0007669"/>
    <property type="project" value="TreeGrafter"/>
</dbReference>
<dbReference type="EMBL" id="CP012508">
    <property type="protein sequence ID" value="ALB22725.1"/>
    <property type="molecule type" value="Genomic_DNA"/>
</dbReference>
<dbReference type="PANTHER" id="PTHR37958:SF1">
    <property type="entry name" value="SODIUM-POTASSIUM_PROTON ANTIPORTER CHAA"/>
    <property type="match status" value="1"/>
</dbReference>
<keyword evidence="2" id="KW-0812">Transmembrane</keyword>
<comment type="subcellular location">
    <subcellularLocation>
        <location evidence="1">Membrane</location>
        <topology evidence="1">Multi-pass membrane protein</topology>
    </subcellularLocation>
</comment>
<dbReference type="InterPro" id="IPR004837">
    <property type="entry name" value="NaCa_Exmemb"/>
</dbReference>
<dbReference type="PANTHER" id="PTHR37958">
    <property type="entry name" value="SODIUM-POTASSIUM/PROTON ANTIPORTER CHAA"/>
    <property type="match status" value="1"/>
</dbReference>
<proteinExistence type="predicted"/>
<gene>
    <name evidence="5" type="ORF">KU39_1543</name>
</gene>
<organism evidence="5 6">
    <name type="scientific">Piscirickettsia salmonis</name>
    <dbReference type="NCBI Taxonomy" id="1238"/>
    <lineage>
        <taxon>Bacteria</taxon>
        <taxon>Pseudomonadati</taxon>
        <taxon>Pseudomonadota</taxon>
        <taxon>Gammaproteobacteria</taxon>
        <taxon>Thiotrichales</taxon>
        <taxon>Piscirickettsiaceae</taxon>
        <taxon>Piscirickettsia</taxon>
    </lineage>
</organism>
<dbReference type="OrthoDB" id="9787814at2"/>
<evidence type="ECO:0000256" key="1">
    <source>
        <dbReference type="ARBA" id="ARBA00004141"/>
    </source>
</evidence>
<keyword evidence="4" id="KW-0472">Membrane</keyword>
<dbReference type="GO" id="GO:0005886">
    <property type="term" value="C:plasma membrane"/>
    <property type="evidence" value="ECO:0007669"/>
    <property type="project" value="TreeGrafter"/>
</dbReference>
<protein>
    <submittedName>
        <fullName evidence="5">Calcium:proton antiporter</fullName>
    </submittedName>
</protein>
<name>A0A1L6TBU8_PISSA</name>